<evidence type="ECO:0000256" key="9">
    <source>
        <dbReference type="ARBA" id="ARBA00023136"/>
    </source>
</evidence>
<name>A0AAJ6YFF1_9HYME</name>
<organism evidence="12 13">
    <name type="scientific">Ceratosolen solmsi marchali</name>
    <dbReference type="NCBI Taxonomy" id="326594"/>
    <lineage>
        <taxon>Eukaryota</taxon>
        <taxon>Metazoa</taxon>
        <taxon>Ecdysozoa</taxon>
        <taxon>Arthropoda</taxon>
        <taxon>Hexapoda</taxon>
        <taxon>Insecta</taxon>
        <taxon>Pterygota</taxon>
        <taxon>Neoptera</taxon>
        <taxon>Endopterygota</taxon>
        <taxon>Hymenoptera</taxon>
        <taxon>Apocrita</taxon>
        <taxon>Proctotrupomorpha</taxon>
        <taxon>Chalcidoidea</taxon>
        <taxon>Agaonidae</taxon>
        <taxon>Agaoninae</taxon>
        <taxon>Ceratosolen</taxon>
    </lineage>
</organism>
<dbReference type="GO" id="GO:0006493">
    <property type="term" value="P:protein O-linked glycosylation"/>
    <property type="evidence" value="ECO:0007669"/>
    <property type="project" value="TreeGrafter"/>
</dbReference>
<comment type="similarity">
    <text evidence="2 11">Belongs to the glycosyltransferase 31 family.</text>
</comment>
<evidence type="ECO:0000256" key="4">
    <source>
        <dbReference type="ARBA" id="ARBA00022679"/>
    </source>
</evidence>
<dbReference type="AlphaFoldDB" id="A0AAJ6YFF1"/>
<evidence type="ECO:0000256" key="11">
    <source>
        <dbReference type="RuleBase" id="RU363063"/>
    </source>
</evidence>
<sequence>MDRMRLLSMQLPPNSNINSSTGNTKGKISFIKRLALGFIILAGLGLLYVPAYHSAQGQFSGFGDISLPVGTLGGTDLIASIVQLRGWSYNTSRDVSIYIHPENTTVILTPKRICNNTSYLIILICSAVGNINARIAIRNTWGNQSYLDTLYGSSIKVTFLLGQSDNDTLNSYAADENNLYNDIIQERFYDTYNNLTLKSVMLLKWVISNCDKVRYIMKTDDDMFVNIPTLIKTLRERPKSTGTLIGSLICNAKPITDPKNKWYTPKYMYSDRTYPSYLSGTGYVMSSDVALRLYKAALSIPVLHLEDVYITGLCAKEAGLKPVNHHGFSYIPRNLDICSLRETITAHKVNASNMYTVWNKLKNFSTNCKNYIKTAKNTPVSRISRNIGYFLLKGRIHNNRCI</sequence>
<keyword evidence="3 11" id="KW-0328">Glycosyltransferase</keyword>
<evidence type="ECO:0000256" key="3">
    <source>
        <dbReference type="ARBA" id="ARBA00022676"/>
    </source>
</evidence>
<evidence type="ECO:0000256" key="6">
    <source>
        <dbReference type="ARBA" id="ARBA00022968"/>
    </source>
</evidence>
<comment type="subcellular location">
    <subcellularLocation>
        <location evidence="1 11">Golgi apparatus membrane</location>
        <topology evidence="1 11">Single-pass type II membrane protein</topology>
    </subcellularLocation>
</comment>
<evidence type="ECO:0000256" key="8">
    <source>
        <dbReference type="ARBA" id="ARBA00023034"/>
    </source>
</evidence>
<dbReference type="Proteomes" id="UP000695007">
    <property type="component" value="Unplaced"/>
</dbReference>
<gene>
    <name evidence="13" type="primary">LOC105361538</name>
</gene>
<dbReference type="GO" id="GO:0016758">
    <property type="term" value="F:hexosyltransferase activity"/>
    <property type="evidence" value="ECO:0007669"/>
    <property type="project" value="InterPro"/>
</dbReference>
<evidence type="ECO:0000313" key="13">
    <source>
        <dbReference type="RefSeq" id="XP_011497061.1"/>
    </source>
</evidence>
<dbReference type="GeneID" id="105361538"/>
<protein>
    <recommendedName>
        <fullName evidence="11">Hexosyltransferase</fullName>
        <ecNumber evidence="11">2.4.1.-</ecNumber>
    </recommendedName>
</protein>
<keyword evidence="9 11" id="KW-0472">Membrane</keyword>
<dbReference type="InterPro" id="IPR002659">
    <property type="entry name" value="Glyco_trans_31"/>
</dbReference>
<dbReference type="Gene3D" id="3.90.550.50">
    <property type="match status" value="1"/>
</dbReference>
<keyword evidence="8 11" id="KW-0333">Golgi apparatus</keyword>
<dbReference type="FunFam" id="3.90.550.50:FF:000001">
    <property type="entry name" value="Hexosyltransferase"/>
    <property type="match status" value="1"/>
</dbReference>
<evidence type="ECO:0000256" key="1">
    <source>
        <dbReference type="ARBA" id="ARBA00004323"/>
    </source>
</evidence>
<dbReference type="PANTHER" id="PTHR11214:SF314">
    <property type="entry name" value="HEXOSYLTRANSFERASE"/>
    <property type="match status" value="1"/>
</dbReference>
<keyword evidence="4" id="KW-0808">Transferase</keyword>
<dbReference type="GO" id="GO:0000139">
    <property type="term" value="C:Golgi membrane"/>
    <property type="evidence" value="ECO:0007669"/>
    <property type="project" value="UniProtKB-SubCell"/>
</dbReference>
<evidence type="ECO:0000256" key="7">
    <source>
        <dbReference type="ARBA" id="ARBA00022989"/>
    </source>
</evidence>
<dbReference type="EC" id="2.4.1.-" evidence="11"/>
<keyword evidence="5 11" id="KW-0812">Transmembrane</keyword>
<keyword evidence="7 11" id="KW-1133">Transmembrane helix</keyword>
<feature type="transmembrane region" description="Helical" evidence="11">
    <location>
        <begin position="34"/>
        <end position="52"/>
    </location>
</feature>
<reference evidence="13" key="1">
    <citation type="submission" date="2025-08" db="UniProtKB">
        <authorList>
            <consortium name="RefSeq"/>
        </authorList>
    </citation>
    <scope>IDENTIFICATION</scope>
</reference>
<evidence type="ECO:0000256" key="10">
    <source>
        <dbReference type="ARBA" id="ARBA00023180"/>
    </source>
</evidence>
<keyword evidence="6 11" id="KW-0735">Signal-anchor</keyword>
<dbReference type="RefSeq" id="XP_011497061.1">
    <property type="nucleotide sequence ID" value="XM_011498759.1"/>
</dbReference>
<accession>A0AAJ6YFF1</accession>
<dbReference type="KEGG" id="csol:105361538"/>
<dbReference type="Pfam" id="PF01762">
    <property type="entry name" value="Galactosyl_T"/>
    <property type="match status" value="1"/>
</dbReference>
<evidence type="ECO:0000256" key="2">
    <source>
        <dbReference type="ARBA" id="ARBA00008661"/>
    </source>
</evidence>
<dbReference type="PANTHER" id="PTHR11214">
    <property type="entry name" value="BETA-1,3-N-ACETYLGLUCOSAMINYLTRANSFERASE"/>
    <property type="match status" value="1"/>
</dbReference>
<proteinExistence type="inferred from homology"/>
<evidence type="ECO:0000313" key="12">
    <source>
        <dbReference type="Proteomes" id="UP000695007"/>
    </source>
</evidence>
<keyword evidence="12" id="KW-1185">Reference proteome</keyword>
<keyword evidence="10" id="KW-0325">Glycoprotein</keyword>
<evidence type="ECO:0000256" key="5">
    <source>
        <dbReference type="ARBA" id="ARBA00022692"/>
    </source>
</evidence>